<reference evidence="1 2" key="1">
    <citation type="submission" date="2017-12" db="EMBL/GenBank/DDBJ databases">
        <title>Genome sequence of the active heterotrophic nitrifier-denitrifier, Cupriavidus pauculus UM1.</title>
        <authorList>
            <person name="Putonti C."/>
            <person name="Castignetti D."/>
        </authorList>
    </citation>
    <scope>NUCLEOTIDE SEQUENCE [LARGE SCALE GENOMIC DNA]</scope>
    <source>
        <strain evidence="1 2">UM1</strain>
    </source>
</reference>
<dbReference type="RefSeq" id="WP_101681851.1">
    <property type="nucleotide sequence ID" value="NZ_PJRP01000004.1"/>
</dbReference>
<accession>A0A2N5CE67</accession>
<protein>
    <submittedName>
        <fullName evidence="1">Uncharacterized protein</fullName>
    </submittedName>
</protein>
<evidence type="ECO:0000313" key="1">
    <source>
        <dbReference type="EMBL" id="PLQ00485.1"/>
    </source>
</evidence>
<name>A0A2N5CE67_9BURK</name>
<dbReference type="Proteomes" id="UP000234341">
    <property type="component" value="Unassembled WGS sequence"/>
</dbReference>
<dbReference type="EMBL" id="PJRP01000004">
    <property type="protein sequence ID" value="PLQ00485.1"/>
    <property type="molecule type" value="Genomic_DNA"/>
</dbReference>
<dbReference type="AlphaFoldDB" id="A0A2N5CE67"/>
<proteinExistence type="predicted"/>
<evidence type="ECO:0000313" key="2">
    <source>
        <dbReference type="Proteomes" id="UP000234341"/>
    </source>
</evidence>
<dbReference type="OrthoDB" id="8926694at2"/>
<sequence length="94" mass="10627">METRPAANCKGFDIYPLVYKFEQPREWHKRRPDRSYSASVVICREGDSPSGQTARVFHVPDVHWTDLGVARRAAVQHGEHIIDGQIIGESLVAI</sequence>
<gene>
    <name evidence="1" type="ORF">CYJ10_11920</name>
</gene>
<comment type="caution">
    <text evidence="1">The sequence shown here is derived from an EMBL/GenBank/DDBJ whole genome shotgun (WGS) entry which is preliminary data.</text>
</comment>
<organism evidence="1 2">
    <name type="scientific">Cupriavidus pauculus</name>
    <dbReference type="NCBI Taxonomy" id="82633"/>
    <lineage>
        <taxon>Bacteria</taxon>
        <taxon>Pseudomonadati</taxon>
        <taxon>Pseudomonadota</taxon>
        <taxon>Betaproteobacteria</taxon>
        <taxon>Burkholderiales</taxon>
        <taxon>Burkholderiaceae</taxon>
        <taxon>Cupriavidus</taxon>
    </lineage>
</organism>